<evidence type="ECO:0000256" key="1">
    <source>
        <dbReference type="SAM" id="MobiDB-lite"/>
    </source>
</evidence>
<dbReference type="AlphaFoldDB" id="A0A367F888"/>
<evidence type="ECO:0000313" key="3">
    <source>
        <dbReference type="EMBL" id="RCG26159.1"/>
    </source>
</evidence>
<keyword evidence="2" id="KW-0812">Transmembrane</keyword>
<reference evidence="3 4" key="1">
    <citation type="submission" date="2018-06" db="EMBL/GenBank/DDBJ databases">
        <title>Sphaerisporangium craniellae sp. nov., isolated from a marine sponge in the South China Sea.</title>
        <authorList>
            <person name="Li L."/>
        </authorList>
    </citation>
    <scope>NUCLEOTIDE SEQUENCE [LARGE SCALE GENOMIC DNA]</scope>
    <source>
        <strain evidence="3 4">CCTCC AA 208026</strain>
    </source>
</reference>
<gene>
    <name evidence="3" type="ORF">DQ384_29730</name>
</gene>
<comment type="caution">
    <text evidence="3">The sequence shown here is derived from an EMBL/GenBank/DDBJ whole genome shotgun (WGS) entry which is preliminary data.</text>
</comment>
<proteinExistence type="predicted"/>
<dbReference type="OrthoDB" id="3344388at2"/>
<organism evidence="3 4">
    <name type="scientific">Sphaerisporangium album</name>
    <dbReference type="NCBI Taxonomy" id="509200"/>
    <lineage>
        <taxon>Bacteria</taxon>
        <taxon>Bacillati</taxon>
        <taxon>Actinomycetota</taxon>
        <taxon>Actinomycetes</taxon>
        <taxon>Streptosporangiales</taxon>
        <taxon>Streptosporangiaceae</taxon>
        <taxon>Sphaerisporangium</taxon>
    </lineage>
</organism>
<evidence type="ECO:0000256" key="2">
    <source>
        <dbReference type="SAM" id="Phobius"/>
    </source>
</evidence>
<evidence type="ECO:0000313" key="4">
    <source>
        <dbReference type="Proteomes" id="UP000253094"/>
    </source>
</evidence>
<name>A0A367F888_9ACTN</name>
<keyword evidence="2" id="KW-0472">Membrane</keyword>
<feature type="region of interest" description="Disordered" evidence="1">
    <location>
        <begin position="543"/>
        <end position="573"/>
    </location>
</feature>
<sequence>MSREVKVTAEWALWGKRPGTDDDYSVLDCSRGPFTREDFQEILTKWSPGTLPNLPQVTISWVYGRGDVPYVGLAVQSWSGERDGFGRPIAVTGYFCVPYAQLAAGPVSYQALYEVLAAHRLPVDGPLIVSVPASEPHRLADTADDTAMAAAALLLADAQVCVTGGGHLPMTERLRYLDTVAALLPYGLRTRLTASTWTDSSATHQIKLSFAKRPREGASTLTLGGGAEGFSTWSDVSRYFYDVLTRRAPGELAEAFAQATDPLTFKEAPRQALAALGDSGHRPVHGSSPLPVFYSGLNRCGELLEQGEYAELDDQVAELARLLRSQAPSAHEREHYRDIVESRLLPRLDAVPRAGLRDAVYDLALPLGYGRLLTINIMERVLSITGGGPPVYTAMARMKTMEPQAALLLAMRVQDPDRSRLLAAIQTPDLVRFAAAEACDPPVVRFIHAELVGRGGEGGDDPEIAPALSAHAYLAPAIARLHRDDHAAQSAALRALLVAAYGPSLDHAQVQEVLGSVLPPEWRPVVSAATSLYGHAAPAREHAAPDARNWPNSPGSPPGAMLEALSGGPSTRRYERDEARHPWWRRVSLSNGILFVWFTLVITLCVIGVSMLVGFLNR</sequence>
<keyword evidence="2" id="KW-1133">Transmembrane helix</keyword>
<dbReference type="Proteomes" id="UP000253094">
    <property type="component" value="Unassembled WGS sequence"/>
</dbReference>
<keyword evidence="4" id="KW-1185">Reference proteome</keyword>
<dbReference type="RefSeq" id="WP_114032197.1">
    <property type="nucleotide sequence ID" value="NZ_QOIL01000020.1"/>
</dbReference>
<feature type="transmembrane region" description="Helical" evidence="2">
    <location>
        <begin position="594"/>
        <end position="616"/>
    </location>
</feature>
<accession>A0A367F888</accession>
<dbReference type="EMBL" id="QOIL01000020">
    <property type="protein sequence ID" value="RCG26159.1"/>
    <property type="molecule type" value="Genomic_DNA"/>
</dbReference>
<protein>
    <submittedName>
        <fullName evidence="3">Uncharacterized protein</fullName>
    </submittedName>
</protein>